<dbReference type="AlphaFoldDB" id="A0AAV4UMY0"/>
<proteinExistence type="predicted"/>
<accession>A0AAV4UMY0</accession>
<protein>
    <submittedName>
        <fullName evidence="1">Uncharacterized protein</fullName>
    </submittedName>
</protein>
<evidence type="ECO:0000313" key="1">
    <source>
        <dbReference type="EMBL" id="GIY59139.1"/>
    </source>
</evidence>
<reference evidence="1 2" key="1">
    <citation type="submission" date="2021-06" db="EMBL/GenBank/DDBJ databases">
        <title>Caerostris extrusa draft genome.</title>
        <authorList>
            <person name="Kono N."/>
            <person name="Arakawa K."/>
        </authorList>
    </citation>
    <scope>NUCLEOTIDE SEQUENCE [LARGE SCALE GENOMIC DNA]</scope>
</reference>
<name>A0AAV4UMY0_CAEEX</name>
<keyword evidence="2" id="KW-1185">Reference proteome</keyword>
<gene>
    <name evidence="1" type="ORF">CEXT_566461</name>
</gene>
<comment type="caution">
    <text evidence="1">The sequence shown here is derived from an EMBL/GenBank/DDBJ whole genome shotgun (WGS) entry which is preliminary data.</text>
</comment>
<organism evidence="1 2">
    <name type="scientific">Caerostris extrusa</name>
    <name type="common">Bark spider</name>
    <name type="synonym">Caerostris bankana</name>
    <dbReference type="NCBI Taxonomy" id="172846"/>
    <lineage>
        <taxon>Eukaryota</taxon>
        <taxon>Metazoa</taxon>
        <taxon>Ecdysozoa</taxon>
        <taxon>Arthropoda</taxon>
        <taxon>Chelicerata</taxon>
        <taxon>Arachnida</taxon>
        <taxon>Araneae</taxon>
        <taxon>Araneomorphae</taxon>
        <taxon>Entelegynae</taxon>
        <taxon>Araneoidea</taxon>
        <taxon>Araneidae</taxon>
        <taxon>Caerostris</taxon>
    </lineage>
</organism>
<dbReference type="Proteomes" id="UP001054945">
    <property type="component" value="Unassembled WGS sequence"/>
</dbReference>
<dbReference type="EMBL" id="BPLR01013167">
    <property type="protein sequence ID" value="GIY59139.1"/>
    <property type="molecule type" value="Genomic_DNA"/>
</dbReference>
<evidence type="ECO:0000313" key="2">
    <source>
        <dbReference type="Proteomes" id="UP001054945"/>
    </source>
</evidence>
<sequence length="74" mass="8239">MGRLKPLLETTLGEDIDCCVKRSPTFITNDEGAAHCVTENDECASSLHNEAWIRTGKPAECTRVNNFLSSFHTR</sequence>